<dbReference type="EMBL" id="JAULUE010000275">
    <property type="protein sequence ID" value="KAK5930026.1"/>
    <property type="molecule type" value="Genomic_DNA"/>
</dbReference>
<organism evidence="1 2">
    <name type="scientific">Champsocephalus esox</name>
    <name type="common">pike icefish</name>
    <dbReference type="NCBI Taxonomy" id="159716"/>
    <lineage>
        <taxon>Eukaryota</taxon>
        <taxon>Metazoa</taxon>
        <taxon>Chordata</taxon>
        <taxon>Craniata</taxon>
        <taxon>Vertebrata</taxon>
        <taxon>Euteleostomi</taxon>
        <taxon>Actinopterygii</taxon>
        <taxon>Neopterygii</taxon>
        <taxon>Teleostei</taxon>
        <taxon>Neoteleostei</taxon>
        <taxon>Acanthomorphata</taxon>
        <taxon>Eupercaria</taxon>
        <taxon>Perciformes</taxon>
        <taxon>Notothenioidei</taxon>
        <taxon>Channichthyidae</taxon>
        <taxon>Champsocephalus</taxon>
    </lineage>
</organism>
<protein>
    <submittedName>
        <fullName evidence="1">Uncharacterized protein</fullName>
    </submittedName>
</protein>
<proteinExistence type="predicted"/>
<dbReference type="AlphaFoldDB" id="A0AAN8DVC9"/>
<evidence type="ECO:0000313" key="2">
    <source>
        <dbReference type="Proteomes" id="UP001335648"/>
    </source>
</evidence>
<reference evidence="1 2" key="1">
    <citation type="journal article" date="2023" name="Mol. Biol. Evol.">
        <title>Genomics of Secondarily Temperate Adaptation in the Only Non-Antarctic Icefish.</title>
        <authorList>
            <person name="Rivera-Colon A.G."/>
            <person name="Rayamajhi N."/>
            <person name="Minhas B.F."/>
            <person name="Madrigal G."/>
            <person name="Bilyk K.T."/>
            <person name="Yoon V."/>
            <person name="Hune M."/>
            <person name="Gregory S."/>
            <person name="Cheng C.H.C."/>
            <person name="Catchen J.M."/>
        </authorList>
    </citation>
    <scope>NUCLEOTIDE SEQUENCE [LARGE SCALE GENOMIC DNA]</scope>
    <source>
        <strain evidence="1">JC2023a</strain>
    </source>
</reference>
<dbReference type="Proteomes" id="UP001335648">
    <property type="component" value="Unassembled WGS sequence"/>
</dbReference>
<name>A0AAN8DVC9_9TELE</name>
<comment type="caution">
    <text evidence="1">The sequence shown here is derived from an EMBL/GenBank/DDBJ whole genome shotgun (WGS) entry which is preliminary data.</text>
</comment>
<sequence length="44" mass="5210">AQLNSIRLTLWYLNLNHETKVLQSTNLKMKGRHLDIHPQLSLDR</sequence>
<keyword evidence="2" id="KW-1185">Reference proteome</keyword>
<gene>
    <name evidence="1" type="ORF">CesoFtcFv8_000288</name>
</gene>
<feature type="non-terminal residue" evidence="1">
    <location>
        <position position="1"/>
    </location>
</feature>
<evidence type="ECO:0000313" key="1">
    <source>
        <dbReference type="EMBL" id="KAK5930026.1"/>
    </source>
</evidence>
<accession>A0AAN8DVC9</accession>